<evidence type="ECO:0000313" key="7">
    <source>
        <dbReference type="Proteomes" id="UP000094609"/>
    </source>
</evidence>
<sequence length="218" mass="25391">MYALEVIQQELKDDIEHFGRVVHVKKGEILMRPEECMEHFFVILEGRVKISQINFETGKEQILYLLSKGDMYDIITLLDAKVHENMAMALDDVKLLVFPIELFREWIETKPSFNKLFLPYVAKQLRDVETLASDLSLYDTTTRLVKLIAKNIEKQGDQQTLKLINNLSHEELASLVGTVRKVLNRNLQTLKKQGLIDVKRKEIFIKDSQNLLEHLPEE</sequence>
<feature type="domain" description="Cyclic nucleotide-binding" evidence="4">
    <location>
        <begin position="3"/>
        <end position="107"/>
    </location>
</feature>
<evidence type="ECO:0000313" key="6">
    <source>
        <dbReference type="EMBL" id="AOO64329.1"/>
    </source>
</evidence>
<dbReference type="STRING" id="1193502.SHALO_0539"/>
<dbReference type="PATRIC" id="fig|1193502.14.peg.549"/>
<dbReference type="InterPro" id="IPR018490">
    <property type="entry name" value="cNMP-bd_dom_sf"/>
</dbReference>
<dbReference type="Gene3D" id="2.60.120.10">
    <property type="entry name" value="Jelly Rolls"/>
    <property type="match status" value="1"/>
</dbReference>
<dbReference type="PANTHER" id="PTHR24567:SF26">
    <property type="entry name" value="REGULATORY PROTEIN YEIL"/>
    <property type="match status" value="1"/>
</dbReference>
<dbReference type="KEGG" id="shal:SHALO_0539"/>
<dbReference type="InterPro" id="IPR036388">
    <property type="entry name" value="WH-like_DNA-bd_sf"/>
</dbReference>
<dbReference type="InterPro" id="IPR036390">
    <property type="entry name" value="WH_DNA-bd_sf"/>
</dbReference>
<dbReference type="InterPro" id="IPR012318">
    <property type="entry name" value="HTH_CRP"/>
</dbReference>
<dbReference type="PROSITE" id="PS50042">
    <property type="entry name" value="CNMP_BINDING_3"/>
    <property type="match status" value="1"/>
</dbReference>
<dbReference type="EMBL" id="CP017111">
    <property type="protein sequence ID" value="AOO64329.1"/>
    <property type="molecule type" value="Genomic_DNA"/>
</dbReference>
<evidence type="ECO:0000259" key="5">
    <source>
        <dbReference type="PROSITE" id="PS51063"/>
    </source>
</evidence>
<evidence type="ECO:0000256" key="2">
    <source>
        <dbReference type="ARBA" id="ARBA00023125"/>
    </source>
</evidence>
<dbReference type="InterPro" id="IPR000595">
    <property type="entry name" value="cNMP-bd_dom"/>
</dbReference>
<dbReference type="SUPFAM" id="SSF46785">
    <property type="entry name" value="Winged helix' DNA-binding domain"/>
    <property type="match status" value="1"/>
</dbReference>
<name>A0A1D7TH41_9BACT</name>
<keyword evidence="3" id="KW-0804">Transcription</keyword>
<reference evidence="7" key="1">
    <citation type="submission" date="2016-08" db="EMBL/GenBank/DDBJ databases">
        <title>Complete genome sequence of the organohalide-respiring Epsilonproteobacterium Sulfurospirillum halorespirans.</title>
        <authorList>
            <person name="Goris T."/>
            <person name="Zimmermann J."/>
            <person name="Schenz B."/>
            <person name="Lemos M."/>
            <person name="Hackermueller J."/>
            <person name="Diekert G."/>
        </authorList>
    </citation>
    <scope>NUCLEOTIDE SEQUENCE [LARGE SCALE GENOMIC DNA]</scope>
    <source>
        <strain>DSM 13726</strain>
        <strain evidence="7">PCE-M2</strain>
    </source>
</reference>
<dbReference type="RefSeq" id="WP_069477271.1">
    <property type="nucleotide sequence ID" value="NZ_CP017111.1"/>
</dbReference>
<gene>
    <name evidence="6" type="ORF">SHALO_0539</name>
</gene>
<dbReference type="InterPro" id="IPR050397">
    <property type="entry name" value="Env_Response_Regulators"/>
</dbReference>
<dbReference type="GO" id="GO:0005829">
    <property type="term" value="C:cytosol"/>
    <property type="evidence" value="ECO:0007669"/>
    <property type="project" value="TreeGrafter"/>
</dbReference>
<dbReference type="CDD" id="cd00038">
    <property type="entry name" value="CAP_ED"/>
    <property type="match status" value="1"/>
</dbReference>
<protein>
    <submittedName>
        <fullName evidence="6">Cyclic AMP receptor-like protein</fullName>
    </submittedName>
</protein>
<dbReference type="Gene3D" id="1.10.10.10">
    <property type="entry name" value="Winged helix-like DNA-binding domain superfamily/Winged helix DNA-binding domain"/>
    <property type="match status" value="1"/>
</dbReference>
<keyword evidence="1" id="KW-0805">Transcription regulation</keyword>
<evidence type="ECO:0000259" key="4">
    <source>
        <dbReference type="PROSITE" id="PS50042"/>
    </source>
</evidence>
<dbReference type="InterPro" id="IPR014710">
    <property type="entry name" value="RmlC-like_jellyroll"/>
</dbReference>
<dbReference type="SMART" id="SM00419">
    <property type="entry name" value="HTH_CRP"/>
    <property type="match status" value="1"/>
</dbReference>
<dbReference type="SMART" id="SM00100">
    <property type="entry name" value="cNMP"/>
    <property type="match status" value="1"/>
</dbReference>
<dbReference type="Pfam" id="PF00027">
    <property type="entry name" value="cNMP_binding"/>
    <property type="match status" value="1"/>
</dbReference>
<feature type="domain" description="HTH crp-type" evidence="5">
    <location>
        <begin position="138"/>
        <end position="209"/>
    </location>
</feature>
<keyword evidence="7" id="KW-1185">Reference proteome</keyword>
<proteinExistence type="predicted"/>
<dbReference type="PANTHER" id="PTHR24567">
    <property type="entry name" value="CRP FAMILY TRANSCRIPTIONAL REGULATORY PROTEIN"/>
    <property type="match status" value="1"/>
</dbReference>
<dbReference type="Proteomes" id="UP000094609">
    <property type="component" value="Chromosome"/>
</dbReference>
<dbReference type="GO" id="GO:0003677">
    <property type="term" value="F:DNA binding"/>
    <property type="evidence" value="ECO:0007669"/>
    <property type="project" value="UniProtKB-KW"/>
</dbReference>
<keyword evidence="6" id="KW-0675">Receptor</keyword>
<dbReference type="GO" id="GO:0003700">
    <property type="term" value="F:DNA-binding transcription factor activity"/>
    <property type="evidence" value="ECO:0007669"/>
    <property type="project" value="TreeGrafter"/>
</dbReference>
<accession>A0A1D7TH41</accession>
<evidence type="ECO:0000256" key="3">
    <source>
        <dbReference type="ARBA" id="ARBA00023163"/>
    </source>
</evidence>
<dbReference type="SUPFAM" id="SSF51206">
    <property type="entry name" value="cAMP-binding domain-like"/>
    <property type="match status" value="1"/>
</dbReference>
<evidence type="ECO:0000256" key="1">
    <source>
        <dbReference type="ARBA" id="ARBA00023015"/>
    </source>
</evidence>
<dbReference type="PROSITE" id="PS51063">
    <property type="entry name" value="HTH_CRP_2"/>
    <property type="match status" value="1"/>
</dbReference>
<dbReference type="Pfam" id="PF13545">
    <property type="entry name" value="HTH_Crp_2"/>
    <property type="match status" value="1"/>
</dbReference>
<dbReference type="AlphaFoldDB" id="A0A1D7TH41"/>
<organism evidence="6 7">
    <name type="scientific">Sulfurospirillum halorespirans DSM 13726</name>
    <dbReference type="NCBI Taxonomy" id="1193502"/>
    <lineage>
        <taxon>Bacteria</taxon>
        <taxon>Pseudomonadati</taxon>
        <taxon>Campylobacterota</taxon>
        <taxon>Epsilonproteobacteria</taxon>
        <taxon>Campylobacterales</taxon>
        <taxon>Sulfurospirillaceae</taxon>
        <taxon>Sulfurospirillum</taxon>
    </lineage>
</organism>
<keyword evidence="2" id="KW-0238">DNA-binding</keyword>